<evidence type="ECO:0008006" key="5">
    <source>
        <dbReference type="Google" id="ProtNLM"/>
    </source>
</evidence>
<protein>
    <recommendedName>
        <fullName evidence="5">Outer membrane protein beta-barrel domain-containing protein</fullName>
    </recommendedName>
</protein>
<dbReference type="STRING" id="1285928.SAMN04487894_108126"/>
<dbReference type="AlphaFoldDB" id="A0A1G6U2S4"/>
<gene>
    <name evidence="3" type="ORF">SAMN04487894_108126</name>
</gene>
<evidence type="ECO:0000313" key="4">
    <source>
        <dbReference type="Proteomes" id="UP000198757"/>
    </source>
</evidence>
<name>A0A1G6U2S4_NIADE</name>
<evidence type="ECO:0000256" key="2">
    <source>
        <dbReference type="SAM" id="Phobius"/>
    </source>
</evidence>
<evidence type="ECO:0000256" key="1">
    <source>
        <dbReference type="SAM" id="MobiDB-lite"/>
    </source>
</evidence>
<dbReference type="RefSeq" id="WP_090391040.1">
    <property type="nucleotide sequence ID" value="NZ_FMZO01000008.1"/>
</dbReference>
<accession>A0A1G6U2S4</accession>
<feature type="region of interest" description="Disordered" evidence="1">
    <location>
        <begin position="151"/>
        <end position="222"/>
    </location>
</feature>
<evidence type="ECO:0000313" key="3">
    <source>
        <dbReference type="EMBL" id="SDD35649.1"/>
    </source>
</evidence>
<dbReference type="OrthoDB" id="1419682at2"/>
<dbReference type="Proteomes" id="UP000198757">
    <property type="component" value="Unassembled WGS sequence"/>
</dbReference>
<keyword evidence="2" id="KW-0812">Transmembrane</keyword>
<keyword evidence="2" id="KW-1133">Transmembrane helix</keyword>
<feature type="compositionally biased region" description="Polar residues" evidence="1">
    <location>
        <begin position="103"/>
        <end position="113"/>
    </location>
</feature>
<reference evidence="4" key="1">
    <citation type="submission" date="2016-10" db="EMBL/GenBank/DDBJ databases">
        <authorList>
            <person name="Varghese N."/>
            <person name="Submissions S."/>
        </authorList>
    </citation>
    <scope>NUCLEOTIDE SEQUENCE [LARGE SCALE GENOMIC DNA]</scope>
    <source>
        <strain evidence="4">DSM 25811 / CCM 8410 / LMG 26954 / E90</strain>
    </source>
</reference>
<organism evidence="3 4">
    <name type="scientific">Niabella drilacis (strain DSM 25811 / CCM 8410 / CCUG 62505 / LMG 26954 / E90)</name>
    <dbReference type="NCBI Taxonomy" id="1285928"/>
    <lineage>
        <taxon>Bacteria</taxon>
        <taxon>Pseudomonadati</taxon>
        <taxon>Bacteroidota</taxon>
        <taxon>Chitinophagia</taxon>
        <taxon>Chitinophagales</taxon>
        <taxon>Chitinophagaceae</taxon>
        <taxon>Niabella</taxon>
    </lineage>
</organism>
<feature type="compositionally biased region" description="Basic and acidic residues" evidence="1">
    <location>
        <begin position="189"/>
        <end position="201"/>
    </location>
</feature>
<sequence>MEDHQDDFLKHIKGVLREHEEDYRQGAWEQFSRQHLQAAPAKIVRVIPLWRRVAVAAAVLAGIFLAAHYFMTSNSDLPPDLVKDTPAQTQNGPAAADPAKPGQPNSPLTPGTSSDEHLNAFPAEQHVAASSPYNGNRQIAQNNTIEEAPVFPADTPAGVKEPASNGLAPAKAAPADRQPEPLPPGRVAPGREKMQPSRDRSYNPAPYFAHESSASREESRSKKWTPSVYISPMFGESDVNMGYGVALGYAVNDKIKISAGIAHNKMTASRNFDVSFSPPNAALNSGAKGALAAASPARSLMNNDAAVPQQQLERVNASLSGFDIPVDISYNFTNRLYATAGVSGMVVVKDNALYYYKDAENQQISVENNQGILKEDKNIQVIKSSVSNAAPEASEKERTPFLGFYNVSFGYKQKVTHKNNVAIEPFLKVPMKNVSDQKLNYTGMGIRLKFDF</sequence>
<keyword evidence="2" id="KW-0472">Membrane</keyword>
<feature type="transmembrane region" description="Helical" evidence="2">
    <location>
        <begin position="53"/>
        <end position="71"/>
    </location>
</feature>
<proteinExistence type="predicted"/>
<keyword evidence="4" id="KW-1185">Reference proteome</keyword>
<feature type="region of interest" description="Disordered" evidence="1">
    <location>
        <begin position="80"/>
        <end position="117"/>
    </location>
</feature>
<dbReference type="EMBL" id="FMZO01000008">
    <property type="protein sequence ID" value="SDD35649.1"/>
    <property type="molecule type" value="Genomic_DNA"/>
</dbReference>